<keyword evidence="1" id="KW-0378">Hydrolase</keyword>
<accession>A0A643FV81</accession>
<reference evidence="1 2" key="1">
    <citation type="submission" date="2020-10" db="EMBL/GenBank/DDBJ databases">
        <title>Complete genome sequence of Cupriavidus basilensis CCUG 49340T.</title>
        <authorList>
            <person name="Salva-Serra F."/>
            <person name="Donoso R.A."/>
            <person name="Cho K.H."/>
            <person name="Yoo J.A."/>
            <person name="Lee K."/>
            <person name="Yoon S.-H."/>
            <person name="Perez-Pantoja D."/>
            <person name="Moore E.R.B."/>
        </authorList>
    </citation>
    <scope>NUCLEOTIDE SEQUENCE [LARGE SCALE GENOMIC DNA]</scope>
    <source>
        <strain evidence="2">CCUG 49340</strain>
    </source>
</reference>
<evidence type="ECO:0000313" key="2">
    <source>
        <dbReference type="Proteomes" id="UP000397656"/>
    </source>
</evidence>
<organism evidence="1 2">
    <name type="scientific">Cupriavidus basilensis</name>
    <dbReference type="NCBI Taxonomy" id="68895"/>
    <lineage>
        <taxon>Bacteria</taxon>
        <taxon>Pseudomonadati</taxon>
        <taxon>Pseudomonadota</taxon>
        <taxon>Betaproteobacteria</taxon>
        <taxon>Burkholderiales</taxon>
        <taxon>Burkholderiaceae</taxon>
        <taxon>Cupriavidus</taxon>
    </lineage>
</organism>
<dbReference type="GO" id="GO:0016787">
    <property type="term" value="F:hydrolase activity"/>
    <property type="evidence" value="ECO:0007669"/>
    <property type="project" value="UniProtKB-KW"/>
</dbReference>
<evidence type="ECO:0000313" key="1">
    <source>
        <dbReference type="EMBL" id="QOT79169.1"/>
    </source>
</evidence>
<name>A0A643FV81_9BURK</name>
<gene>
    <name evidence="1" type="ORF">F7R26_030890</name>
</gene>
<dbReference type="NCBIfam" id="TIGR02715">
    <property type="entry name" value="amido_AtzE"/>
    <property type="match status" value="1"/>
</dbReference>
<dbReference type="Pfam" id="PF01425">
    <property type="entry name" value="Amidase"/>
    <property type="match status" value="1"/>
</dbReference>
<dbReference type="AlphaFoldDB" id="A0A643FV81"/>
<dbReference type="InterPro" id="IPR036928">
    <property type="entry name" value="AS_sf"/>
</dbReference>
<protein>
    <submittedName>
        <fullName evidence="1">AtzE family amidohydrolase</fullName>
    </submittedName>
</protein>
<dbReference type="Proteomes" id="UP000397656">
    <property type="component" value="Chromosome 2"/>
</dbReference>
<dbReference type="EMBL" id="CP062804">
    <property type="protein sequence ID" value="QOT79169.1"/>
    <property type="molecule type" value="Genomic_DNA"/>
</dbReference>
<dbReference type="InterPro" id="IPR014087">
    <property type="entry name" value="Carboxybiuret_hydro_AtzE"/>
</dbReference>
<dbReference type="PANTHER" id="PTHR11895:SF172">
    <property type="entry name" value="GLUTAMYL-TRNA(GLN) AMIDOTRANSFERASE"/>
    <property type="match status" value="1"/>
</dbReference>
<sequence>MAVDLQSVTGIAAQLRGGSHSAQDVVRASLARAAQVAPLNCVSRLLAREAIVGAGACDTARLAGKAPFALAGVPFVVKNLLDVEGHATLAGAQARANEPPATRSAAAVQALMAAGAIPVALTQMDEYACGATGENVIGGPVRNPLDPARIAGGSSAGTAAAIAAGIAPIGIGSDTNGSIRAPASFCGIWGLRPTTGRISAQGCFPYAESLDAVGPMASDATGLAMAYRAMLGSAAEPGPGEPVRPAGVSMTGLRVGILQAGFGDFAQDEAQDAVLRVASAFDAVRKIDLPEADLARDAASIISAFEVGRNHVQRGFAERHPGYSAFVRQRMLAGLSIPEGWYQLAKAYQAVWREKLEALFDEVDLLLACTTPYAAPLIGAEQIAGGKRTYVPRADAGHLTRPVSLAGLPVVAAPCAVAGLPLGVQLIAPPWQETRCLDVALFLEAQGLCRNARAGCGQLA</sequence>
<dbReference type="PANTHER" id="PTHR11895">
    <property type="entry name" value="TRANSAMIDASE"/>
    <property type="match status" value="1"/>
</dbReference>
<dbReference type="SUPFAM" id="SSF75304">
    <property type="entry name" value="Amidase signature (AS) enzymes"/>
    <property type="match status" value="1"/>
</dbReference>
<dbReference type="RefSeq" id="WP_150986178.1">
    <property type="nucleotide sequence ID" value="NZ_CP062804.1"/>
</dbReference>
<dbReference type="InterPro" id="IPR000120">
    <property type="entry name" value="Amidase"/>
</dbReference>
<proteinExistence type="predicted"/>
<dbReference type="GeneID" id="98405371"/>
<dbReference type="InterPro" id="IPR023631">
    <property type="entry name" value="Amidase_dom"/>
</dbReference>
<dbReference type="Gene3D" id="3.90.1300.10">
    <property type="entry name" value="Amidase signature (AS) domain"/>
    <property type="match status" value="1"/>
</dbReference>